<proteinExistence type="predicted"/>
<organism evidence="6 7">
    <name type="scientific">Geodermatophilus ruber</name>
    <dbReference type="NCBI Taxonomy" id="504800"/>
    <lineage>
        <taxon>Bacteria</taxon>
        <taxon>Bacillati</taxon>
        <taxon>Actinomycetota</taxon>
        <taxon>Actinomycetes</taxon>
        <taxon>Geodermatophilales</taxon>
        <taxon>Geodermatophilaceae</taxon>
        <taxon>Geodermatophilus</taxon>
    </lineage>
</organism>
<keyword evidence="4 6" id="KW-0067">ATP-binding</keyword>
<dbReference type="Gene3D" id="3.40.50.300">
    <property type="entry name" value="P-loop containing nucleotide triphosphate hydrolases"/>
    <property type="match status" value="2"/>
</dbReference>
<evidence type="ECO:0000256" key="2">
    <source>
        <dbReference type="ARBA" id="ARBA00022737"/>
    </source>
</evidence>
<dbReference type="InterPro" id="IPR050107">
    <property type="entry name" value="ABC_carbohydrate_import_ATPase"/>
</dbReference>
<dbReference type="RefSeq" id="WP_091326944.1">
    <property type="nucleotide sequence ID" value="NZ_FOSW01000011.1"/>
</dbReference>
<dbReference type="GO" id="GO:0005524">
    <property type="term" value="F:ATP binding"/>
    <property type="evidence" value="ECO:0007669"/>
    <property type="project" value="UniProtKB-KW"/>
</dbReference>
<dbReference type="InterPro" id="IPR017871">
    <property type="entry name" value="ABC_transporter-like_CS"/>
</dbReference>
<dbReference type="InterPro" id="IPR027417">
    <property type="entry name" value="P-loop_NTPase"/>
</dbReference>
<dbReference type="PANTHER" id="PTHR43790">
    <property type="entry name" value="CARBOHYDRATE TRANSPORT ATP-BINDING PROTEIN MG119-RELATED"/>
    <property type="match status" value="1"/>
</dbReference>
<reference evidence="6 7" key="1">
    <citation type="submission" date="2016-10" db="EMBL/GenBank/DDBJ databases">
        <authorList>
            <person name="de Groot N.N."/>
        </authorList>
    </citation>
    <scope>NUCLEOTIDE SEQUENCE [LARGE SCALE GENOMIC DNA]</scope>
    <source>
        <strain evidence="6 7">DSM 45317</strain>
    </source>
</reference>
<protein>
    <submittedName>
        <fullName evidence="6">Monosaccharide ABC transporter ATP-binding protein, CUT2 family</fullName>
    </submittedName>
</protein>
<dbReference type="InterPro" id="IPR003593">
    <property type="entry name" value="AAA+_ATPase"/>
</dbReference>
<keyword evidence="1" id="KW-0813">Transport</keyword>
<dbReference type="Proteomes" id="UP000199152">
    <property type="component" value="Unassembled WGS sequence"/>
</dbReference>
<dbReference type="InterPro" id="IPR003439">
    <property type="entry name" value="ABC_transporter-like_ATP-bd"/>
</dbReference>
<evidence type="ECO:0000313" key="6">
    <source>
        <dbReference type="EMBL" id="SFL44097.1"/>
    </source>
</evidence>
<gene>
    <name evidence="6" type="ORF">SAMN04488085_11165</name>
</gene>
<accession>A0A1I4HQQ0</accession>
<keyword evidence="2" id="KW-0677">Repeat</keyword>
<evidence type="ECO:0000256" key="3">
    <source>
        <dbReference type="ARBA" id="ARBA00022741"/>
    </source>
</evidence>
<dbReference type="PROSITE" id="PS50893">
    <property type="entry name" value="ABC_TRANSPORTER_2"/>
    <property type="match status" value="2"/>
</dbReference>
<keyword evidence="3" id="KW-0547">Nucleotide-binding</keyword>
<dbReference type="OrthoDB" id="3651648at2"/>
<dbReference type="CDD" id="cd03215">
    <property type="entry name" value="ABC_Carb_Monos_II"/>
    <property type="match status" value="1"/>
</dbReference>
<dbReference type="Pfam" id="PF00005">
    <property type="entry name" value="ABC_tran"/>
    <property type="match status" value="2"/>
</dbReference>
<dbReference type="GO" id="GO:0016887">
    <property type="term" value="F:ATP hydrolysis activity"/>
    <property type="evidence" value="ECO:0007669"/>
    <property type="project" value="InterPro"/>
</dbReference>
<dbReference type="InParanoid" id="A0A1I4HQQ0"/>
<feature type="domain" description="ABC transporter" evidence="5">
    <location>
        <begin position="282"/>
        <end position="527"/>
    </location>
</feature>
<dbReference type="SMART" id="SM00382">
    <property type="entry name" value="AAA"/>
    <property type="match status" value="1"/>
</dbReference>
<dbReference type="PANTHER" id="PTHR43790:SF9">
    <property type="entry name" value="GALACTOFURANOSE TRANSPORTER ATP-BINDING PROTEIN YTFR"/>
    <property type="match status" value="1"/>
</dbReference>
<evidence type="ECO:0000256" key="1">
    <source>
        <dbReference type="ARBA" id="ARBA00022448"/>
    </source>
</evidence>
<dbReference type="PROSITE" id="PS00211">
    <property type="entry name" value="ABC_TRANSPORTER_1"/>
    <property type="match status" value="1"/>
</dbReference>
<name>A0A1I4HQQ0_9ACTN</name>
<feature type="domain" description="ABC transporter" evidence="5">
    <location>
        <begin position="6"/>
        <end position="255"/>
    </location>
</feature>
<dbReference type="CDD" id="cd03216">
    <property type="entry name" value="ABC_Carb_Monos_I"/>
    <property type="match status" value="1"/>
</dbReference>
<evidence type="ECO:0000313" key="7">
    <source>
        <dbReference type="Proteomes" id="UP000199152"/>
    </source>
</evidence>
<dbReference type="STRING" id="504800.SAMN04488085_11165"/>
<evidence type="ECO:0000259" key="5">
    <source>
        <dbReference type="PROSITE" id="PS50893"/>
    </source>
</evidence>
<evidence type="ECO:0000256" key="4">
    <source>
        <dbReference type="ARBA" id="ARBA00022840"/>
    </source>
</evidence>
<dbReference type="EMBL" id="FOSW01000011">
    <property type="protein sequence ID" value="SFL44097.1"/>
    <property type="molecule type" value="Genomic_DNA"/>
</dbReference>
<dbReference type="SUPFAM" id="SSF52540">
    <property type="entry name" value="P-loop containing nucleoside triphosphate hydrolases"/>
    <property type="match status" value="2"/>
</dbReference>
<dbReference type="AlphaFoldDB" id="A0A1I4HQQ0"/>
<sequence>MTTTALELHHVSKTFGATRALQDVSMTVERGEVLALLGENGCGKSTLVKVMAGVYDPEPGARMVVDGREVALPLEAGASRDLGLSFVHQDLGLARPLTVLENLLGGVAERSGSRVRIRWGAEARKARAMLRSYGVNVDPLAVVNHLPPVEQALVAIARAAEELKQYRERTGASSSVLVLDEPTVFLPEDEVQFLFDLVRTIVASGSSVVFISHDLPAIREIADRVTVLRDGKLAANARMSEVTDEQIVEMIVGPAVAKLDTFGHGHAHGGSQPATVPPREFDRSPGVGLHVTGLRGGQVRGLDLHVAPGEVVGLAGLLGSGAEEVPYLLFGARQATDGELVLDGRAVPAARQHPGQAVGMGLALIPADRRRDAIAPAVSVAENMMLLVVRRFSRGGRLRNGELRSTADQRAEALDVRPRRTSLPVGTLSGGNAQKVVVGKWLEIGPRVLLLHEPTQGVDIAARAEIYRVIKRATETGMAVVWVSSDFDELAAVCDRVVVVSGGVAAAEIPLQDISPEAITSGVYGASTSESTILPTVEQVAR</sequence>
<keyword evidence="7" id="KW-1185">Reference proteome</keyword>